<organism evidence="3">
    <name type="scientific">bioreactor metagenome</name>
    <dbReference type="NCBI Taxonomy" id="1076179"/>
    <lineage>
        <taxon>unclassified sequences</taxon>
        <taxon>metagenomes</taxon>
        <taxon>ecological metagenomes</taxon>
    </lineage>
</organism>
<keyword evidence="3" id="KW-0131">Cell cycle</keyword>
<dbReference type="EMBL" id="VSSQ01000103">
    <property type="protein sequence ID" value="MPL77056.1"/>
    <property type="molecule type" value="Genomic_DNA"/>
</dbReference>
<keyword evidence="1" id="KW-0175">Coiled coil</keyword>
<keyword evidence="3" id="KW-0132">Cell division</keyword>
<accession>A0A644UDI8</accession>
<keyword evidence="2" id="KW-1133">Transmembrane helix</keyword>
<evidence type="ECO:0000256" key="2">
    <source>
        <dbReference type="SAM" id="Phobius"/>
    </source>
</evidence>
<keyword evidence="2" id="KW-0812">Transmembrane</keyword>
<evidence type="ECO:0000256" key="1">
    <source>
        <dbReference type="SAM" id="Coils"/>
    </source>
</evidence>
<proteinExistence type="predicted"/>
<dbReference type="AlphaFoldDB" id="A0A644UDI8"/>
<dbReference type="GO" id="GO:0051301">
    <property type="term" value="P:cell division"/>
    <property type="evidence" value="ECO:0007669"/>
    <property type="project" value="UniProtKB-KW"/>
</dbReference>
<dbReference type="Pfam" id="PF04977">
    <property type="entry name" value="DivIC"/>
    <property type="match status" value="1"/>
</dbReference>
<evidence type="ECO:0000313" key="3">
    <source>
        <dbReference type="EMBL" id="MPL77056.1"/>
    </source>
</evidence>
<name>A0A644UDI8_9ZZZZ</name>
<protein>
    <submittedName>
        <fullName evidence="3">Cell division protein FtsL</fullName>
    </submittedName>
</protein>
<gene>
    <name evidence="3" type="primary">ftsL_4</name>
    <name evidence="3" type="ORF">SDC9_22907</name>
</gene>
<comment type="caution">
    <text evidence="3">The sequence shown here is derived from an EMBL/GenBank/DDBJ whole genome shotgun (WGS) entry which is preliminary data.</text>
</comment>
<sequence>MPRSRKLRIKWFRLAAFFIAGYFLYLIIGQQSQLSVIETEHKAAQQRLEQAAQTNAALIEERNQLSTPAYIEKIAREELGLVKPGEIPYIPAAKN</sequence>
<feature type="transmembrane region" description="Helical" evidence="2">
    <location>
        <begin position="12"/>
        <end position="28"/>
    </location>
</feature>
<keyword evidence="2" id="KW-0472">Membrane</keyword>
<dbReference type="InterPro" id="IPR007060">
    <property type="entry name" value="FtsL/DivIC"/>
</dbReference>
<reference evidence="3" key="1">
    <citation type="submission" date="2019-08" db="EMBL/GenBank/DDBJ databases">
        <authorList>
            <person name="Kucharzyk K."/>
            <person name="Murdoch R.W."/>
            <person name="Higgins S."/>
            <person name="Loffler F."/>
        </authorList>
    </citation>
    <scope>NUCLEOTIDE SEQUENCE</scope>
</reference>
<feature type="coiled-coil region" evidence="1">
    <location>
        <begin position="34"/>
        <end position="61"/>
    </location>
</feature>